<keyword evidence="2" id="KW-0489">Methyltransferase</keyword>
<organism evidence="6 7">
    <name type="scientific">Mycobacterium shimoidei</name>
    <dbReference type="NCBI Taxonomy" id="29313"/>
    <lineage>
        <taxon>Bacteria</taxon>
        <taxon>Bacillati</taxon>
        <taxon>Actinomycetota</taxon>
        <taxon>Actinomycetes</taxon>
        <taxon>Mycobacteriales</taxon>
        <taxon>Mycobacteriaceae</taxon>
        <taxon>Mycobacterium</taxon>
    </lineage>
</organism>
<sequence>MADETNILDQLISRVPDESLRSHLAREVDLLRGSRHFGLVFDRHLPESVRLVDYPIRKGVRVSLRDESSTETWIVVGFADQDRKVAVLSGDGGERPVDDLAVVREFGEPIYPGLRSVERIPNGPEDAPWHVVINGENYHALQALRTTHREKIDLIYIDPPYNTGNDGWIYNDRYVDQADRAKSSKWLSFLERRLLIARDLLKPNGVICISIGYAEAHRLQLLAEQTFRAHNVQLVTLQTSEAVNPKAGFNFVHEHLVCITPTDFVPQQMTFTGNKPGAAWHAMNLAAFDKTQRPNQAFPIFIDEKTGAVHSTGPTLADLEKSGEYTGDRADYPYEMPAPEGTVAIWPITGKGDHCVWRLVPESFMANWDKGYIKVLRKKGKAAAIAPFGIQYLSEGEIAKVESGETEVLGHEPGVPTVILGANMVSGDKIPSMWNELTHRTTEGNSRLKRILGSKRFPYPKPVELIIDIVMGFSQGNRDAVILDFFGGSGTTVEAVMELNTFDGGNRQAILVTNNELSATEAKKLRKAGLHPGDAEWESKGVFEYVCRPRISTVVKGVRPDGSEYSDGLPANVEMFDLVYLDPSSARRGIEFPRLAPLFWLQGGARGDRIEADPGEGWALTGTYGVLFEIDALVAFADAVTTAATTGEPPGVLFIVTDSLAEYQQAVERLPIGIDTVQLYEDYLLNYTDNFAGGVR</sequence>
<dbReference type="GO" id="GO:0003677">
    <property type="term" value="F:DNA binding"/>
    <property type="evidence" value="ECO:0007669"/>
    <property type="project" value="InterPro"/>
</dbReference>
<dbReference type="InterPro" id="IPR002295">
    <property type="entry name" value="N4/N6-MTase_EcoPI_Mod-like"/>
</dbReference>
<evidence type="ECO:0000259" key="5">
    <source>
        <dbReference type="Pfam" id="PF01555"/>
    </source>
</evidence>
<name>A0A375Z4N2_MYCSH</name>
<dbReference type="AlphaFoldDB" id="A0A375Z4N2"/>
<keyword evidence="3" id="KW-0808">Transferase</keyword>
<dbReference type="InterPro" id="IPR002941">
    <property type="entry name" value="DNA_methylase_N4/N6"/>
</dbReference>
<evidence type="ECO:0000256" key="2">
    <source>
        <dbReference type="ARBA" id="ARBA00022603"/>
    </source>
</evidence>
<dbReference type="PROSITE" id="PS00092">
    <property type="entry name" value="N6_MTASE"/>
    <property type="match status" value="1"/>
</dbReference>
<dbReference type="Gene3D" id="3.40.50.150">
    <property type="entry name" value="Vaccinia Virus protein VP39"/>
    <property type="match status" value="1"/>
</dbReference>
<evidence type="ECO:0000256" key="3">
    <source>
        <dbReference type="ARBA" id="ARBA00022679"/>
    </source>
</evidence>
<accession>A0A375Z4N2</accession>
<dbReference type="EMBL" id="UEGW01000001">
    <property type="protein sequence ID" value="SRX96062.1"/>
    <property type="molecule type" value="Genomic_DNA"/>
</dbReference>
<feature type="domain" description="DNA methylase N-4/N-6" evidence="5">
    <location>
        <begin position="152"/>
        <end position="500"/>
    </location>
</feature>
<evidence type="ECO:0000256" key="4">
    <source>
        <dbReference type="ARBA" id="ARBA00022691"/>
    </source>
</evidence>
<dbReference type="SUPFAM" id="SSF53335">
    <property type="entry name" value="S-adenosyl-L-methionine-dependent methyltransferases"/>
    <property type="match status" value="1"/>
</dbReference>
<dbReference type="Proteomes" id="UP000252015">
    <property type="component" value="Unassembled WGS sequence"/>
</dbReference>
<evidence type="ECO:0000313" key="7">
    <source>
        <dbReference type="Proteomes" id="UP000252015"/>
    </source>
</evidence>
<evidence type="ECO:0000256" key="1">
    <source>
        <dbReference type="ARBA" id="ARBA00006594"/>
    </source>
</evidence>
<keyword evidence="7" id="KW-1185">Reference proteome</keyword>
<comment type="similarity">
    <text evidence="1">Belongs to the N(4)/N(6)-methyltransferase family.</text>
</comment>
<dbReference type="GO" id="GO:0032259">
    <property type="term" value="P:methylation"/>
    <property type="evidence" value="ECO:0007669"/>
    <property type="project" value="UniProtKB-KW"/>
</dbReference>
<dbReference type="GO" id="GO:0008170">
    <property type="term" value="F:N-methyltransferase activity"/>
    <property type="evidence" value="ECO:0007669"/>
    <property type="project" value="InterPro"/>
</dbReference>
<dbReference type="PRINTS" id="PR00506">
    <property type="entry name" value="D21N6MTFRASE"/>
</dbReference>
<proteinExistence type="inferred from homology"/>
<gene>
    <name evidence="6" type="ORF">MSP7336_04337</name>
</gene>
<dbReference type="InterPro" id="IPR002052">
    <property type="entry name" value="DNA_methylase_N6_adenine_CS"/>
</dbReference>
<dbReference type="Pfam" id="PF01555">
    <property type="entry name" value="N6_N4_Mtase"/>
    <property type="match status" value="1"/>
</dbReference>
<evidence type="ECO:0000313" key="6">
    <source>
        <dbReference type="EMBL" id="SRX96062.1"/>
    </source>
</evidence>
<keyword evidence="4" id="KW-0949">S-adenosyl-L-methionine</keyword>
<reference evidence="6 7" key="1">
    <citation type="submission" date="2018-05" db="EMBL/GenBank/DDBJ databases">
        <authorList>
            <consortium name="IHU Genomes"/>
        </authorList>
    </citation>
    <scope>NUCLEOTIDE SEQUENCE [LARGE SCALE GENOMIC DNA]</scope>
    <source>
        <strain evidence="6 7">P7336</strain>
    </source>
</reference>
<dbReference type="RefSeq" id="WP_113964553.1">
    <property type="nucleotide sequence ID" value="NZ_UEGW01000001.1"/>
</dbReference>
<protein>
    <recommendedName>
        <fullName evidence="5">DNA methylase N-4/N-6 domain-containing protein</fullName>
    </recommendedName>
</protein>
<dbReference type="InterPro" id="IPR029063">
    <property type="entry name" value="SAM-dependent_MTases_sf"/>
</dbReference>
<dbReference type="REBASE" id="648001">
    <property type="entry name" value="M.Msh7336ORF4337P"/>
</dbReference>